<dbReference type="Pfam" id="PF02518">
    <property type="entry name" value="HATPase_c"/>
    <property type="match status" value="1"/>
</dbReference>
<dbReference type="SMART" id="SM00387">
    <property type="entry name" value="HATPase_c"/>
    <property type="match status" value="1"/>
</dbReference>
<dbReference type="InterPro" id="IPR003661">
    <property type="entry name" value="HisK_dim/P_dom"/>
</dbReference>
<dbReference type="EMBL" id="RZUL01000001">
    <property type="protein sequence ID" value="RVT43180.1"/>
    <property type="molecule type" value="Genomic_DNA"/>
</dbReference>
<dbReference type="SUPFAM" id="SSF55874">
    <property type="entry name" value="ATPase domain of HSP90 chaperone/DNA topoisomerase II/histidine kinase"/>
    <property type="match status" value="1"/>
</dbReference>
<dbReference type="PRINTS" id="PR00344">
    <property type="entry name" value="BCTRLSENSOR"/>
</dbReference>
<comment type="catalytic activity">
    <reaction evidence="1">
        <text>ATP + protein L-histidine = ADP + protein N-phospho-L-histidine.</text>
        <dbReference type="EC" id="2.7.13.3"/>
    </reaction>
</comment>
<keyword evidence="11" id="KW-0067">ATP-binding</keyword>
<reference evidence="18 19" key="1">
    <citation type="submission" date="2019-01" db="EMBL/GenBank/DDBJ databases">
        <authorList>
            <person name="Chen W.-M."/>
        </authorList>
    </citation>
    <scope>NUCLEOTIDE SEQUENCE [LARGE SCALE GENOMIC DNA]</scope>
    <source>
        <strain evidence="18 19">TLA-22</strain>
    </source>
</reference>
<dbReference type="InterPro" id="IPR003660">
    <property type="entry name" value="HAMP_dom"/>
</dbReference>
<dbReference type="InterPro" id="IPR036890">
    <property type="entry name" value="HATPase_C_sf"/>
</dbReference>
<dbReference type="SMART" id="SM00304">
    <property type="entry name" value="HAMP"/>
    <property type="match status" value="1"/>
</dbReference>
<dbReference type="PANTHER" id="PTHR44936:SF5">
    <property type="entry name" value="SENSOR HISTIDINE KINASE ENVZ"/>
    <property type="match status" value="1"/>
</dbReference>
<dbReference type="RefSeq" id="WP_127688715.1">
    <property type="nucleotide sequence ID" value="NZ_RZUL01000001.1"/>
</dbReference>
<keyword evidence="5" id="KW-0997">Cell inner membrane</keyword>
<evidence type="ECO:0000256" key="7">
    <source>
        <dbReference type="ARBA" id="ARBA00022679"/>
    </source>
</evidence>
<evidence type="ECO:0000256" key="11">
    <source>
        <dbReference type="ARBA" id="ARBA00022840"/>
    </source>
</evidence>
<dbReference type="CDD" id="cd00082">
    <property type="entry name" value="HisKA"/>
    <property type="match status" value="1"/>
</dbReference>
<evidence type="ECO:0000259" key="16">
    <source>
        <dbReference type="PROSITE" id="PS50109"/>
    </source>
</evidence>
<dbReference type="PROSITE" id="PS50885">
    <property type="entry name" value="HAMP"/>
    <property type="match status" value="1"/>
</dbReference>
<evidence type="ECO:0000313" key="18">
    <source>
        <dbReference type="EMBL" id="RVT43180.1"/>
    </source>
</evidence>
<dbReference type="EC" id="2.7.13.3" evidence="3"/>
<dbReference type="SUPFAM" id="SSF47384">
    <property type="entry name" value="Homodimeric domain of signal transducing histidine kinase"/>
    <property type="match status" value="1"/>
</dbReference>
<comment type="subcellular location">
    <subcellularLocation>
        <location evidence="2">Cell inner membrane</location>
        <topology evidence="2">Multi-pass membrane protein</topology>
    </subcellularLocation>
</comment>
<evidence type="ECO:0000256" key="15">
    <source>
        <dbReference type="SAM" id="Phobius"/>
    </source>
</evidence>
<feature type="transmembrane region" description="Helical" evidence="15">
    <location>
        <begin position="12"/>
        <end position="34"/>
    </location>
</feature>
<dbReference type="InterPro" id="IPR050980">
    <property type="entry name" value="2C_sensor_his_kinase"/>
</dbReference>
<dbReference type="GO" id="GO:0005524">
    <property type="term" value="F:ATP binding"/>
    <property type="evidence" value="ECO:0007669"/>
    <property type="project" value="UniProtKB-KW"/>
</dbReference>
<dbReference type="AlphaFoldDB" id="A0A437JBM6"/>
<evidence type="ECO:0000259" key="17">
    <source>
        <dbReference type="PROSITE" id="PS50885"/>
    </source>
</evidence>
<evidence type="ECO:0000256" key="12">
    <source>
        <dbReference type="ARBA" id="ARBA00022989"/>
    </source>
</evidence>
<organism evidence="18 19">
    <name type="scientific">Sphingobium algorifonticola</name>
    <dbReference type="NCBI Taxonomy" id="2008318"/>
    <lineage>
        <taxon>Bacteria</taxon>
        <taxon>Pseudomonadati</taxon>
        <taxon>Pseudomonadota</taxon>
        <taxon>Alphaproteobacteria</taxon>
        <taxon>Sphingomonadales</taxon>
        <taxon>Sphingomonadaceae</taxon>
        <taxon>Sphingobium</taxon>
    </lineage>
</organism>
<dbReference type="GO" id="GO:0005886">
    <property type="term" value="C:plasma membrane"/>
    <property type="evidence" value="ECO:0007669"/>
    <property type="project" value="UniProtKB-SubCell"/>
</dbReference>
<evidence type="ECO:0000256" key="5">
    <source>
        <dbReference type="ARBA" id="ARBA00022519"/>
    </source>
</evidence>
<keyword evidence="19" id="KW-1185">Reference proteome</keyword>
<dbReference type="GO" id="GO:0000155">
    <property type="term" value="F:phosphorelay sensor kinase activity"/>
    <property type="evidence" value="ECO:0007669"/>
    <property type="project" value="InterPro"/>
</dbReference>
<keyword evidence="13" id="KW-0902">Two-component regulatory system</keyword>
<keyword evidence="4" id="KW-1003">Cell membrane</keyword>
<evidence type="ECO:0000256" key="1">
    <source>
        <dbReference type="ARBA" id="ARBA00000085"/>
    </source>
</evidence>
<gene>
    <name evidence="18" type="ORF">ENE74_00625</name>
</gene>
<name>A0A437JBM6_9SPHN</name>
<keyword evidence="14 15" id="KW-0472">Membrane</keyword>
<evidence type="ECO:0000256" key="3">
    <source>
        <dbReference type="ARBA" id="ARBA00012438"/>
    </source>
</evidence>
<evidence type="ECO:0000256" key="10">
    <source>
        <dbReference type="ARBA" id="ARBA00022777"/>
    </source>
</evidence>
<dbReference type="OrthoDB" id="9804645at2"/>
<keyword evidence="12 15" id="KW-1133">Transmembrane helix</keyword>
<keyword evidence="9" id="KW-0547">Nucleotide-binding</keyword>
<protein>
    <recommendedName>
        <fullName evidence="3">histidine kinase</fullName>
        <ecNumber evidence="3">2.7.13.3</ecNumber>
    </recommendedName>
</protein>
<evidence type="ECO:0000256" key="8">
    <source>
        <dbReference type="ARBA" id="ARBA00022692"/>
    </source>
</evidence>
<evidence type="ECO:0000256" key="2">
    <source>
        <dbReference type="ARBA" id="ARBA00004429"/>
    </source>
</evidence>
<keyword evidence="7" id="KW-0808">Transferase</keyword>
<feature type="transmembrane region" description="Helical" evidence="15">
    <location>
        <begin position="158"/>
        <end position="179"/>
    </location>
</feature>
<dbReference type="Gene3D" id="3.30.565.10">
    <property type="entry name" value="Histidine kinase-like ATPase, C-terminal domain"/>
    <property type="match status" value="1"/>
</dbReference>
<accession>A0A437JBM6</accession>
<dbReference type="Pfam" id="PF00672">
    <property type="entry name" value="HAMP"/>
    <property type="match status" value="1"/>
</dbReference>
<sequence length="442" mass="48344">MKALLHPSVGIVGRILAIVLLTIVVEFLAGTILYDRASGLRVREDEANRMAEHLATSARVMIQRAPSERPAMANRLSSANFTVRWQRTLPPPSPMSADLFDMRDQIVAREPVLANHDLRLYLSEPGRRTIVTGSLRLDDGTWLTFKAPQLVQEGKFRFAWIAMMIGVAVALSLIAALLIRATLHPVRRLSIAAARIGHGDQEIIPETGVSEVRDLIRAFNEMQGRIHSLIADRVEALAAVGHDLRTPLARLQLRAENIDDPRLRAAIAHDVREMSAMVSSLLAYLGGDEDPETPQRVDIAVLAATIIDDITDAGGAAEYVGPDHLTHIVRPVGFKRALRNIVENAAKYGDSLVLIVEDHDDSIVLHVDDDGPGIAPDRLQDVLRPFVRLDDARGRDTQGLGLGLAIAVRAVEIEGGRIDLANRAEGGLRVTITLPRTSTLQQ</sequence>
<dbReference type="InterPro" id="IPR036097">
    <property type="entry name" value="HisK_dim/P_sf"/>
</dbReference>
<dbReference type="InterPro" id="IPR003594">
    <property type="entry name" value="HATPase_dom"/>
</dbReference>
<dbReference type="PANTHER" id="PTHR44936">
    <property type="entry name" value="SENSOR PROTEIN CREC"/>
    <property type="match status" value="1"/>
</dbReference>
<dbReference type="InterPro" id="IPR005467">
    <property type="entry name" value="His_kinase_dom"/>
</dbReference>
<feature type="domain" description="HAMP" evidence="17">
    <location>
        <begin position="180"/>
        <end position="231"/>
    </location>
</feature>
<keyword evidence="8 15" id="KW-0812">Transmembrane</keyword>
<dbReference type="PROSITE" id="PS50109">
    <property type="entry name" value="HIS_KIN"/>
    <property type="match status" value="1"/>
</dbReference>
<comment type="caution">
    <text evidence="18">The sequence shown here is derived from an EMBL/GenBank/DDBJ whole genome shotgun (WGS) entry which is preliminary data.</text>
</comment>
<evidence type="ECO:0000313" key="19">
    <source>
        <dbReference type="Proteomes" id="UP000282977"/>
    </source>
</evidence>
<dbReference type="Gene3D" id="1.10.287.130">
    <property type="match status" value="1"/>
</dbReference>
<proteinExistence type="predicted"/>
<dbReference type="InterPro" id="IPR004358">
    <property type="entry name" value="Sig_transdc_His_kin-like_C"/>
</dbReference>
<keyword evidence="10" id="KW-0418">Kinase</keyword>
<dbReference type="CDD" id="cd06225">
    <property type="entry name" value="HAMP"/>
    <property type="match status" value="1"/>
</dbReference>
<evidence type="ECO:0000256" key="13">
    <source>
        <dbReference type="ARBA" id="ARBA00023012"/>
    </source>
</evidence>
<evidence type="ECO:0000256" key="14">
    <source>
        <dbReference type="ARBA" id="ARBA00023136"/>
    </source>
</evidence>
<dbReference type="SMART" id="SM00388">
    <property type="entry name" value="HisKA"/>
    <property type="match status" value="1"/>
</dbReference>
<dbReference type="Proteomes" id="UP000282977">
    <property type="component" value="Unassembled WGS sequence"/>
</dbReference>
<evidence type="ECO:0000256" key="4">
    <source>
        <dbReference type="ARBA" id="ARBA00022475"/>
    </source>
</evidence>
<keyword evidence="6" id="KW-0597">Phosphoprotein</keyword>
<evidence type="ECO:0000256" key="9">
    <source>
        <dbReference type="ARBA" id="ARBA00022741"/>
    </source>
</evidence>
<evidence type="ECO:0000256" key="6">
    <source>
        <dbReference type="ARBA" id="ARBA00022553"/>
    </source>
</evidence>
<feature type="domain" description="Histidine kinase" evidence="16">
    <location>
        <begin position="239"/>
        <end position="438"/>
    </location>
</feature>